<reference evidence="3" key="3">
    <citation type="submission" date="2015-06" db="UniProtKB">
        <authorList>
            <consortium name="EnsemblMetazoa"/>
        </authorList>
    </citation>
    <scope>IDENTIFICATION</scope>
</reference>
<protein>
    <submittedName>
        <fullName evidence="2 3">Uncharacterized protein</fullName>
    </submittedName>
</protein>
<evidence type="ECO:0000256" key="1">
    <source>
        <dbReference type="SAM" id="MobiDB-lite"/>
    </source>
</evidence>
<accession>R7TCY6</accession>
<name>R7TCY6_CAPTE</name>
<dbReference type="EMBL" id="KB311609">
    <property type="protein sequence ID" value="ELT88936.1"/>
    <property type="molecule type" value="Genomic_DNA"/>
</dbReference>
<evidence type="ECO:0000313" key="4">
    <source>
        <dbReference type="Proteomes" id="UP000014760"/>
    </source>
</evidence>
<organism evidence="2">
    <name type="scientific">Capitella teleta</name>
    <name type="common">Polychaete worm</name>
    <dbReference type="NCBI Taxonomy" id="283909"/>
    <lineage>
        <taxon>Eukaryota</taxon>
        <taxon>Metazoa</taxon>
        <taxon>Spiralia</taxon>
        <taxon>Lophotrochozoa</taxon>
        <taxon>Annelida</taxon>
        <taxon>Polychaeta</taxon>
        <taxon>Sedentaria</taxon>
        <taxon>Scolecida</taxon>
        <taxon>Capitellidae</taxon>
        <taxon>Capitella</taxon>
    </lineage>
</organism>
<feature type="region of interest" description="Disordered" evidence="1">
    <location>
        <begin position="120"/>
        <end position="172"/>
    </location>
</feature>
<gene>
    <name evidence="2" type="ORF">CAPTEDRAFT_211650</name>
</gene>
<keyword evidence="4" id="KW-1185">Reference proteome</keyword>
<proteinExistence type="predicted"/>
<dbReference type="EMBL" id="AMQN01033080">
    <property type="status" value="NOT_ANNOTATED_CDS"/>
    <property type="molecule type" value="Genomic_DNA"/>
</dbReference>
<sequence length="193" mass="20845">MPKVSRRQSVDTLRGSMLTINDIIKAIKILDSADKLPLFAVPYDKLRRIPMSRPSETATVSICERLNLLEARLESQEALIASNSAKISAVSVTSSPRPVAQPYAAAAAADAANVVTNAANAPSESASSAARTASPRQPNWPNADASRLPHHQVPLQKYDQDGFQQVQPRKRRIHKFVTGTKSGERCKSFTGGA</sequence>
<dbReference type="EnsemblMetazoa" id="CapteT211650">
    <property type="protein sequence ID" value="CapteP211650"/>
    <property type="gene ID" value="CapteG211650"/>
</dbReference>
<dbReference type="AlphaFoldDB" id="R7TCY6"/>
<feature type="compositionally biased region" description="Low complexity" evidence="1">
    <location>
        <begin position="120"/>
        <end position="136"/>
    </location>
</feature>
<dbReference type="HOGENOM" id="CLU_1410073_0_0_1"/>
<evidence type="ECO:0000313" key="2">
    <source>
        <dbReference type="EMBL" id="ELT88936.1"/>
    </source>
</evidence>
<reference evidence="2 4" key="2">
    <citation type="journal article" date="2013" name="Nature">
        <title>Insights into bilaterian evolution from three spiralian genomes.</title>
        <authorList>
            <person name="Simakov O."/>
            <person name="Marletaz F."/>
            <person name="Cho S.J."/>
            <person name="Edsinger-Gonzales E."/>
            <person name="Havlak P."/>
            <person name="Hellsten U."/>
            <person name="Kuo D.H."/>
            <person name="Larsson T."/>
            <person name="Lv J."/>
            <person name="Arendt D."/>
            <person name="Savage R."/>
            <person name="Osoegawa K."/>
            <person name="de Jong P."/>
            <person name="Grimwood J."/>
            <person name="Chapman J.A."/>
            <person name="Shapiro H."/>
            <person name="Aerts A."/>
            <person name="Otillar R.P."/>
            <person name="Terry A.Y."/>
            <person name="Boore J.L."/>
            <person name="Grigoriev I.V."/>
            <person name="Lindberg D.R."/>
            <person name="Seaver E.C."/>
            <person name="Weisblat D.A."/>
            <person name="Putnam N.H."/>
            <person name="Rokhsar D.S."/>
        </authorList>
    </citation>
    <scope>NUCLEOTIDE SEQUENCE</scope>
    <source>
        <strain evidence="2 4">I ESC-2004</strain>
    </source>
</reference>
<dbReference type="Proteomes" id="UP000014760">
    <property type="component" value="Unassembled WGS sequence"/>
</dbReference>
<reference evidence="4" key="1">
    <citation type="submission" date="2012-12" db="EMBL/GenBank/DDBJ databases">
        <authorList>
            <person name="Hellsten U."/>
            <person name="Grimwood J."/>
            <person name="Chapman J.A."/>
            <person name="Shapiro H."/>
            <person name="Aerts A."/>
            <person name="Otillar R.P."/>
            <person name="Terry A.Y."/>
            <person name="Boore J.L."/>
            <person name="Simakov O."/>
            <person name="Marletaz F."/>
            <person name="Cho S.-J."/>
            <person name="Edsinger-Gonzales E."/>
            <person name="Havlak P."/>
            <person name="Kuo D.-H."/>
            <person name="Larsson T."/>
            <person name="Lv J."/>
            <person name="Arendt D."/>
            <person name="Savage R."/>
            <person name="Osoegawa K."/>
            <person name="de Jong P."/>
            <person name="Lindberg D.R."/>
            <person name="Seaver E.C."/>
            <person name="Weisblat D.A."/>
            <person name="Putnam N.H."/>
            <person name="Grigoriev I.V."/>
            <person name="Rokhsar D.S."/>
        </authorList>
    </citation>
    <scope>NUCLEOTIDE SEQUENCE</scope>
    <source>
        <strain evidence="4">I ESC-2004</strain>
    </source>
</reference>
<evidence type="ECO:0000313" key="3">
    <source>
        <dbReference type="EnsemblMetazoa" id="CapteP211650"/>
    </source>
</evidence>